<evidence type="ECO:0000256" key="1">
    <source>
        <dbReference type="SAM" id="MobiDB-lite"/>
    </source>
</evidence>
<name>A0A8T1UH58_9STRA</name>
<feature type="compositionally biased region" description="Basic and acidic residues" evidence="1">
    <location>
        <begin position="29"/>
        <end position="39"/>
    </location>
</feature>
<protein>
    <submittedName>
        <fullName evidence="2">Uncharacterized protein</fullName>
    </submittedName>
</protein>
<accession>A0A8T1UH58</accession>
<dbReference type="EMBL" id="JAENGZ010000281">
    <property type="protein sequence ID" value="KAG6963152.1"/>
    <property type="molecule type" value="Genomic_DNA"/>
</dbReference>
<comment type="caution">
    <text evidence="2">The sequence shown here is derived from an EMBL/GenBank/DDBJ whole genome shotgun (WGS) entry which is preliminary data.</text>
</comment>
<reference evidence="2" key="1">
    <citation type="submission" date="2021-01" db="EMBL/GenBank/DDBJ databases">
        <title>Phytophthora aleatoria, a newly-described species from Pinus radiata is distinct from Phytophthora cactorum isolates based on comparative genomics.</title>
        <authorList>
            <person name="Mcdougal R."/>
            <person name="Panda P."/>
            <person name="Williams N."/>
            <person name="Studholme D.J."/>
        </authorList>
    </citation>
    <scope>NUCLEOTIDE SEQUENCE</scope>
    <source>
        <strain evidence="2">NZFS 3830</strain>
    </source>
</reference>
<feature type="region of interest" description="Disordered" evidence="1">
    <location>
        <begin position="1"/>
        <end position="39"/>
    </location>
</feature>
<organism evidence="2 3">
    <name type="scientific">Phytophthora cactorum</name>
    <dbReference type="NCBI Taxonomy" id="29920"/>
    <lineage>
        <taxon>Eukaryota</taxon>
        <taxon>Sar</taxon>
        <taxon>Stramenopiles</taxon>
        <taxon>Oomycota</taxon>
        <taxon>Peronosporomycetes</taxon>
        <taxon>Peronosporales</taxon>
        <taxon>Peronosporaceae</taxon>
        <taxon>Phytophthora</taxon>
    </lineage>
</organism>
<feature type="compositionally biased region" description="Acidic residues" evidence="1">
    <location>
        <begin position="9"/>
        <end position="25"/>
    </location>
</feature>
<evidence type="ECO:0000313" key="3">
    <source>
        <dbReference type="Proteomes" id="UP000688947"/>
    </source>
</evidence>
<gene>
    <name evidence="2" type="ORF">JG687_00006732</name>
</gene>
<proteinExistence type="predicted"/>
<dbReference type="OrthoDB" id="128989at2759"/>
<evidence type="ECO:0000313" key="2">
    <source>
        <dbReference type="EMBL" id="KAG6963152.1"/>
    </source>
</evidence>
<dbReference type="AlphaFoldDB" id="A0A8T1UH58"/>
<sequence length="187" mass="21476">MLAYLGIEKDDENDEDFVVNEDGEGGGDSSKESGVKGPPKAEKDFLLVSNAIQVIRLHCTCRQADAILHANPLHLPRRKQKKIEKSDVEESDVSAEYAEPNEFPTVAVSNASLREEYEPRRRKSWLLDELKPMKSEEDTIVNVVALFRPSVAIRTWDDFNKHFDIYKKKHNLKFRVRSSERTVLYNT</sequence>
<dbReference type="VEuPathDB" id="FungiDB:PC110_g4507"/>
<dbReference type="Proteomes" id="UP000688947">
    <property type="component" value="Unassembled WGS sequence"/>
</dbReference>